<dbReference type="Gene3D" id="2.40.50.100">
    <property type="match status" value="1"/>
</dbReference>
<dbReference type="RefSeq" id="WP_179236653.1">
    <property type="nucleotide sequence ID" value="NZ_JACBNQ010000001.1"/>
</dbReference>
<dbReference type="EMBL" id="JACBNQ010000001">
    <property type="protein sequence ID" value="NYB72990.1"/>
    <property type="molecule type" value="Genomic_DNA"/>
</dbReference>
<feature type="coiled-coil region" evidence="1">
    <location>
        <begin position="95"/>
        <end position="212"/>
    </location>
</feature>
<dbReference type="Proteomes" id="UP000611629">
    <property type="component" value="Unassembled WGS sequence"/>
</dbReference>
<sequence length="410" mass="45938">MKKIFKKKRFIIIFIVILAVPIIISLNKNKGAAEVFVNAVSLERKSIEQTISVKAPLEGIEKADVVSPLNYEIIDIKVKEGDVVLKDQVLVVLDSEELKEQITSEENQIALAELELQDKLKTMQIEYDKALLKIKELEDSYNVNKELLENEIITQESFDKIESSLNDAKKNLESYNAIDGKIVSSPSESKRLEIQKQELEKKKKDLEKVFIKSPIDGTVTRVNVNLGRYARDTENEKAMFVVENLDKLQMKVSISEYDIEKVHIGQEVEIYSDVLKDGIAKGVVARISPTAEQKDNNAMERVIPVVIDITEKPDNLIAGVIASARIKVGREENVFAVPSGALLQDENDKFKLFTLNEDNTLKSVIVETGLETDLETVIDGADLTEGMNVVVNPDLSYMDGMTVTPNKEAE</sequence>
<comment type="caution">
    <text evidence="4">The sequence shown here is derived from an EMBL/GenBank/DDBJ whole genome shotgun (WGS) entry which is preliminary data.</text>
</comment>
<dbReference type="GO" id="GO:0015562">
    <property type="term" value="F:efflux transmembrane transporter activity"/>
    <property type="evidence" value="ECO:0007669"/>
    <property type="project" value="TreeGrafter"/>
</dbReference>
<dbReference type="AlphaFoldDB" id="A0A974BH05"/>
<dbReference type="PANTHER" id="PTHR30469">
    <property type="entry name" value="MULTIDRUG RESISTANCE PROTEIN MDTA"/>
    <property type="match status" value="1"/>
</dbReference>
<dbReference type="InterPro" id="IPR058647">
    <property type="entry name" value="BSH_CzcB-like"/>
</dbReference>
<evidence type="ECO:0000313" key="5">
    <source>
        <dbReference type="Proteomes" id="UP000611629"/>
    </source>
</evidence>
<feature type="domain" description="CzcB-like barrel-sandwich hybrid" evidence="2">
    <location>
        <begin position="63"/>
        <end position="233"/>
    </location>
</feature>
<keyword evidence="1" id="KW-0175">Coiled coil</keyword>
<accession>A0A974BH05</accession>
<dbReference type="Pfam" id="PF25990">
    <property type="entry name" value="Beta-barrel_YknX"/>
    <property type="match status" value="1"/>
</dbReference>
<evidence type="ECO:0000256" key="1">
    <source>
        <dbReference type="SAM" id="Coils"/>
    </source>
</evidence>
<keyword evidence="5" id="KW-1185">Reference proteome</keyword>
<dbReference type="PANTHER" id="PTHR30469:SF15">
    <property type="entry name" value="HLYD FAMILY OF SECRETION PROTEINS"/>
    <property type="match status" value="1"/>
</dbReference>
<gene>
    <name evidence="4" type="ORF">HZF24_02410</name>
</gene>
<dbReference type="SUPFAM" id="SSF111369">
    <property type="entry name" value="HlyD-like secretion proteins"/>
    <property type="match status" value="1"/>
</dbReference>
<reference evidence="4" key="1">
    <citation type="submission" date="2020-07" db="EMBL/GenBank/DDBJ databases">
        <title>Genomic analysis of a strain of Sedimentibacter Hydroxybenzoicus DSM7310.</title>
        <authorList>
            <person name="Ma S."/>
        </authorList>
    </citation>
    <scope>NUCLEOTIDE SEQUENCE</scope>
    <source>
        <strain evidence="4">DSM 7310</strain>
    </source>
</reference>
<evidence type="ECO:0000259" key="2">
    <source>
        <dbReference type="Pfam" id="PF25973"/>
    </source>
</evidence>
<protein>
    <submittedName>
        <fullName evidence="4">Efflux RND transporter periplasmic adaptor subunit</fullName>
    </submittedName>
</protein>
<dbReference type="GO" id="GO:1990281">
    <property type="term" value="C:efflux pump complex"/>
    <property type="evidence" value="ECO:0007669"/>
    <property type="project" value="TreeGrafter"/>
</dbReference>
<dbReference type="InterPro" id="IPR058636">
    <property type="entry name" value="Beta-barrel_YknX"/>
</dbReference>
<feature type="domain" description="YknX-like beta-barrel" evidence="3">
    <location>
        <begin position="249"/>
        <end position="323"/>
    </location>
</feature>
<dbReference type="Pfam" id="PF25973">
    <property type="entry name" value="BSH_CzcB"/>
    <property type="match status" value="1"/>
</dbReference>
<dbReference type="Gene3D" id="2.40.420.20">
    <property type="match status" value="1"/>
</dbReference>
<proteinExistence type="predicted"/>
<evidence type="ECO:0000313" key="4">
    <source>
        <dbReference type="EMBL" id="NYB72990.1"/>
    </source>
</evidence>
<dbReference type="Gene3D" id="2.40.30.170">
    <property type="match status" value="1"/>
</dbReference>
<name>A0A974BH05_SEDHY</name>
<evidence type="ECO:0000259" key="3">
    <source>
        <dbReference type="Pfam" id="PF25990"/>
    </source>
</evidence>
<organism evidence="4 5">
    <name type="scientific">Sedimentibacter hydroxybenzoicus DSM 7310</name>
    <dbReference type="NCBI Taxonomy" id="1123245"/>
    <lineage>
        <taxon>Bacteria</taxon>
        <taxon>Bacillati</taxon>
        <taxon>Bacillota</taxon>
        <taxon>Tissierellia</taxon>
        <taxon>Sedimentibacter</taxon>
    </lineage>
</organism>